<reference evidence="1 2" key="1">
    <citation type="submission" date="2018-03" db="EMBL/GenBank/DDBJ databases">
        <authorList>
            <person name="Zhou J."/>
            <person name="Li X."/>
            <person name="Xue M."/>
            <person name="Yin J."/>
        </authorList>
    </citation>
    <scope>NUCLEOTIDE SEQUENCE [LARGE SCALE GENOMIC DNA]</scope>
    <source>
        <strain evidence="1 2">SYSU ZJ2214</strain>
    </source>
</reference>
<proteinExistence type="predicted"/>
<dbReference type="Proteomes" id="UP000241895">
    <property type="component" value="Unassembled WGS sequence"/>
</dbReference>
<organism evidence="1 2">
    <name type="scientific">Halomonas litopenaei</name>
    <dbReference type="NCBI Taxonomy" id="2109328"/>
    <lineage>
        <taxon>Bacteria</taxon>
        <taxon>Pseudomonadati</taxon>
        <taxon>Pseudomonadota</taxon>
        <taxon>Gammaproteobacteria</taxon>
        <taxon>Oceanospirillales</taxon>
        <taxon>Halomonadaceae</taxon>
        <taxon>Halomonas</taxon>
    </lineage>
</organism>
<protein>
    <submittedName>
        <fullName evidence="1">Uncharacterized protein</fullName>
    </submittedName>
</protein>
<evidence type="ECO:0000313" key="2">
    <source>
        <dbReference type="Proteomes" id="UP000241895"/>
    </source>
</evidence>
<name>A0ABX5IYI3_9GAMM</name>
<dbReference type="EMBL" id="PXNS01000003">
    <property type="protein sequence ID" value="PTL95555.1"/>
    <property type="molecule type" value="Genomic_DNA"/>
</dbReference>
<gene>
    <name evidence="1" type="ORF">C6W88_05635</name>
</gene>
<keyword evidence="2" id="KW-1185">Reference proteome</keyword>
<sequence>MMLAPATSCHYAGPAPANSGADLGRSNDSRRTSAPSIVGAFFVPAMRYGGCAWDAFGRAGFLESRSANPRTVAPIRCLAASGDDSTTLGASPMAITRLFPTLSPSKSRAAAHRAMAKAALFSDSSAAVRLKRYNHHMQKAHHLEAQEVAQ</sequence>
<accession>A0ABX5IYI3</accession>
<comment type="caution">
    <text evidence="1">The sequence shown here is derived from an EMBL/GenBank/DDBJ whole genome shotgun (WGS) entry which is preliminary data.</text>
</comment>
<evidence type="ECO:0000313" key="1">
    <source>
        <dbReference type="EMBL" id="PTL95555.1"/>
    </source>
</evidence>